<evidence type="ECO:0000256" key="11">
    <source>
        <dbReference type="ARBA" id="ARBA00023180"/>
    </source>
</evidence>
<dbReference type="Pfam" id="PF00852">
    <property type="entry name" value="Glyco_transf_10"/>
    <property type="match status" value="1"/>
</dbReference>
<feature type="transmembrane region" description="Helical" evidence="12">
    <location>
        <begin position="20"/>
        <end position="40"/>
    </location>
</feature>
<evidence type="ECO:0000256" key="7">
    <source>
        <dbReference type="ARBA" id="ARBA00022968"/>
    </source>
</evidence>
<feature type="domain" description="Fucosyltransferase C-terminal" evidence="13">
    <location>
        <begin position="205"/>
        <end position="379"/>
    </location>
</feature>
<organism evidence="15 16">
    <name type="scientific">Mizuhopecten yessoensis</name>
    <name type="common">Japanese scallop</name>
    <name type="synonym">Patinopecten yessoensis</name>
    <dbReference type="NCBI Taxonomy" id="6573"/>
    <lineage>
        <taxon>Eukaryota</taxon>
        <taxon>Metazoa</taxon>
        <taxon>Spiralia</taxon>
        <taxon>Lophotrochozoa</taxon>
        <taxon>Mollusca</taxon>
        <taxon>Bivalvia</taxon>
        <taxon>Autobranchia</taxon>
        <taxon>Pteriomorphia</taxon>
        <taxon>Pectinida</taxon>
        <taxon>Pectinoidea</taxon>
        <taxon>Pectinidae</taxon>
        <taxon>Mizuhopecten</taxon>
    </lineage>
</organism>
<keyword evidence="10 12" id="KW-0472">Membrane</keyword>
<evidence type="ECO:0000256" key="10">
    <source>
        <dbReference type="ARBA" id="ARBA00023136"/>
    </source>
</evidence>
<comment type="caution">
    <text evidence="15">The sequence shown here is derived from an EMBL/GenBank/DDBJ whole genome shotgun (WGS) entry which is preliminary data.</text>
</comment>
<keyword evidence="6 12" id="KW-0812">Transmembrane</keyword>
<protein>
    <recommendedName>
        <fullName evidence="12">Fucosyltransferase</fullName>
        <ecNumber evidence="12">2.4.1.-</ecNumber>
    </recommendedName>
</protein>
<keyword evidence="9 12" id="KW-0333">Golgi apparatus</keyword>
<comment type="similarity">
    <text evidence="3 12">Belongs to the glycosyltransferase 10 family.</text>
</comment>
<name>A0A210QDN7_MIZYE</name>
<dbReference type="FunFam" id="3.40.50.11660:FF:000002">
    <property type="entry name" value="Alpha-(1,3)-fucosyltransferase"/>
    <property type="match status" value="1"/>
</dbReference>
<dbReference type="GO" id="GO:0000139">
    <property type="term" value="C:Golgi membrane"/>
    <property type="evidence" value="ECO:0007669"/>
    <property type="project" value="UniProtKB-SubCell"/>
</dbReference>
<dbReference type="PANTHER" id="PTHR48438:SF1">
    <property type="entry name" value="ALPHA-(1,3)-FUCOSYLTRANSFERASE C-RELATED"/>
    <property type="match status" value="1"/>
</dbReference>
<dbReference type="InterPro" id="IPR038577">
    <property type="entry name" value="GT10-like_C_sf"/>
</dbReference>
<keyword evidence="16" id="KW-1185">Reference proteome</keyword>
<keyword evidence="5 12" id="KW-0808">Transferase</keyword>
<keyword evidence="4 12" id="KW-0328">Glycosyltransferase</keyword>
<keyword evidence="11" id="KW-0325">Glycoprotein</keyword>
<keyword evidence="7" id="KW-0735">Signal-anchor</keyword>
<evidence type="ECO:0000256" key="6">
    <source>
        <dbReference type="ARBA" id="ARBA00022692"/>
    </source>
</evidence>
<comment type="subcellular location">
    <subcellularLocation>
        <location evidence="1">Golgi apparatus membrane</location>
        <topology evidence="1">Single-pass type II membrane protein</topology>
    </subcellularLocation>
    <subcellularLocation>
        <location evidence="12">Golgi apparatus</location>
        <location evidence="12">Golgi stack membrane</location>
        <topology evidence="12">Single-pass type II membrane protein</topology>
    </subcellularLocation>
</comment>
<keyword evidence="8 12" id="KW-1133">Transmembrane helix</keyword>
<comment type="pathway">
    <text evidence="2">Protein modification; protein glycosylation.</text>
</comment>
<gene>
    <name evidence="15" type="ORF">KP79_PYT07117</name>
</gene>
<dbReference type="InterPro" id="IPR055270">
    <property type="entry name" value="Glyco_tran_10_C"/>
</dbReference>
<dbReference type="EMBL" id="NEDP02004067">
    <property type="protein sequence ID" value="OWF46873.1"/>
    <property type="molecule type" value="Genomic_DNA"/>
</dbReference>
<dbReference type="InterPro" id="IPR001503">
    <property type="entry name" value="Glyco_trans_10"/>
</dbReference>
<dbReference type="GO" id="GO:0032580">
    <property type="term" value="C:Golgi cisterna membrane"/>
    <property type="evidence" value="ECO:0007669"/>
    <property type="project" value="UniProtKB-SubCell"/>
</dbReference>
<accession>A0A210QDN7</accession>
<evidence type="ECO:0000256" key="8">
    <source>
        <dbReference type="ARBA" id="ARBA00022989"/>
    </source>
</evidence>
<evidence type="ECO:0000256" key="12">
    <source>
        <dbReference type="RuleBase" id="RU003832"/>
    </source>
</evidence>
<dbReference type="SUPFAM" id="SSF53756">
    <property type="entry name" value="UDP-Glycosyltransferase/glycogen phosphorylase"/>
    <property type="match status" value="1"/>
</dbReference>
<evidence type="ECO:0000259" key="14">
    <source>
        <dbReference type="Pfam" id="PF17039"/>
    </source>
</evidence>
<dbReference type="GO" id="GO:0008417">
    <property type="term" value="F:fucosyltransferase activity"/>
    <property type="evidence" value="ECO:0007669"/>
    <property type="project" value="InterPro"/>
</dbReference>
<reference evidence="15 16" key="1">
    <citation type="journal article" date="2017" name="Nat. Ecol. Evol.">
        <title>Scallop genome provides insights into evolution of bilaterian karyotype and development.</title>
        <authorList>
            <person name="Wang S."/>
            <person name="Zhang J."/>
            <person name="Jiao W."/>
            <person name="Li J."/>
            <person name="Xun X."/>
            <person name="Sun Y."/>
            <person name="Guo X."/>
            <person name="Huan P."/>
            <person name="Dong B."/>
            <person name="Zhang L."/>
            <person name="Hu X."/>
            <person name="Sun X."/>
            <person name="Wang J."/>
            <person name="Zhao C."/>
            <person name="Wang Y."/>
            <person name="Wang D."/>
            <person name="Huang X."/>
            <person name="Wang R."/>
            <person name="Lv J."/>
            <person name="Li Y."/>
            <person name="Zhang Z."/>
            <person name="Liu B."/>
            <person name="Lu W."/>
            <person name="Hui Y."/>
            <person name="Liang J."/>
            <person name="Zhou Z."/>
            <person name="Hou R."/>
            <person name="Li X."/>
            <person name="Liu Y."/>
            <person name="Li H."/>
            <person name="Ning X."/>
            <person name="Lin Y."/>
            <person name="Zhao L."/>
            <person name="Xing Q."/>
            <person name="Dou J."/>
            <person name="Li Y."/>
            <person name="Mao J."/>
            <person name="Guo H."/>
            <person name="Dou H."/>
            <person name="Li T."/>
            <person name="Mu C."/>
            <person name="Jiang W."/>
            <person name="Fu Q."/>
            <person name="Fu X."/>
            <person name="Miao Y."/>
            <person name="Liu J."/>
            <person name="Yu Q."/>
            <person name="Li R."/>
            <person name="Liao H."/>
            <person name="Li X."/>
            <person name="Kong Y."/>
            <person name="Jiang Z."/>
            <person name="Chourrout D."/>
            <person name="Li R."/>
            <person name="Bao Z."/>
        </authorList>
    </citation>
    <scope>NUCLEOTIDE SEQUENCE [LARGE SCALE GENOMIC DNA]</scope>
    <source>
        <strain evidence="15 16">PY_sf001</strain>
    </source>
</reference>
<dbReference type="Proteomes" id="UP000242188">
    <property type="component" value="Unassembled WGS sequence"/>
</dbReference>
<evidence type="ECO:0000259" key="13">
    <source>
        <dbReference type="Pfam" id="PF00852"/>
    </source>
</evidence>
<evidence type="ECO:0000256" key="5">
    <source>
        <dbReference type="ARBA" id="ARBA00022679"/>
    </source>
</evidence>
<proteinExistence type="inferred from homology"/>
<feature type="domain" description="Fucosyltransferase N-terminal" evidence="14">
    <location>
        <begin position="71"/>
        <end position="178"/>
    </location>
</feature>
<dbReference type="Gene3D" id="3.40.50.11660">
    <property type="entry name" value="Glycosyl transferase family 10, C-terminal domain"/>
    <property type="match status" value="1"/>
</dbReference>
<dbReference type="InterPro" id="IPR031481">
    <property type="entry name" value="Glyco_tran_10_N"/>
</dbReference>
<dbReference type="EC" id="2.4.1.-" evidence="12"/>
<dbReference type="OrthoDB" id="427096at2759"/>
<dbReference type="UniPathway" id="UPA00378"/>
<evidence type="ECO:0000256" key="4">
    <source>
        <dbReference type="ARBA" id="ARBA00022676"/>
    </source>
</evidence>
<evidence type="ECO:0000256" key="2">
    <source>
        <dbReference type="ARBA" id="ARBA00004922"/>
    </source>
</evidence>
<evidence type="ECO:0000256" key="9">
    <source>
        <dbReference type="ARBA" id="ARBA00023034"/>
    </source>
</evidence>
<evidence type="ECO:0000256" key="3">
    <source>
        <dbReference type="ARBA" id="ARBA00008919"/>
    </source>
</evidence>
<evidence type="ECO:0000256" key="1">
    <source>
        <dbReference type="ARBA" id="ARBA00004323"/>
    </source>
</evidence>
<evidence type="ECO:0000313" key="15">
    <source>
        <dbReference type="EMBL" id="OWF46873.1"/>
    </source>
</evidence>
<dbReference type="AlphaFoldDB" id="A0A210QDN7"/>
<sequence>MRFRNCFIPLAVFRGRQFAILFFLLYVQIWVLCLMHNSSWTDSGTLHMQQDVTKSSKHVHYFSNRVWKEKSKRLILVWTPIFMQWFWTDTLQKQMSECACDCSVTSDRSRIKEADAVLFHIFDLWFWLGLPTYRDPRQVWVVWWAEPTTRVWPDLRRFRYTFNWTMNYRRDSTIEAPFAVAVPLTKDEKKDRANWYNLEFPTLIKRKINNVSITNSDCYDEVQRYRLVEQLREHVPVDFYGRCGNLSCPRDNEECTAKLRTYKFMIQFENSYCTDYVSEKYWSSLFAGSIPIVNWKRQQQSYPVIKHSYINIFDFADMKSAGEYIKKVATNNTLFKSYFKWTTEYKVTKSGIWAQFCNLCDALHDNKRPAQVIRDLQAWVEDDTCQKGTPWAFLERRINRHMFDLGF</sequence>
<dbReference type="Pfam" id="PF17039">
    <property type="entry name" value="Glyco_tran_10_N"/>
    <property type="match status" value="1"/>
</dbReference>
<dbReference type="PANTHER" id="PTHR48438">
    <property type="entry name" value="ALPHA-(1,3)-FUCOSYLTRANSFERASE C-RELATED"/>
    <property type="match status" value="1"/>
</dbReference>
<dbReference type="STRING" id="6573.A0A210QDN7"/>
<evidence type="ECO:0000313" key="16">
    <source>
        <dbReference type="Proteomes" id="UP000242188"/>
    </source>
</evidence>